<dbReference type="PANTHER" id="PTHR45951">
    <property type="entry name" value="PROTEIN DISPATCHED-RELATED"/>
    <property type="match status" value="1"/>
</dbReference>
<evidence type="ECO:0000313" key="9">
    <source>
        <dbReference type="EMBL" id="TNN14922.1"/>
    </source>
</evidence>
<evidence type="ECO:0000256" key="1">
    <source>
        <dbReference type="ARBA" id="ARBA00004141"/>
    </source>
</evidence>
<dbReference type="Pfam" id="PF12349">
    <property type="entry name" value="Sterol-sensing"/>
    <property type="match status" value="1"/>
</dbReference>
<dbReference type="GO" id="GO:0007224">
    <property type="term" value="P:smoothened signaling pathway"/>
    <property type="evidence" value="ECO:0007669"/>
    <property type="project" value="TreeGrafter"/>
</dbReference>
<feature type="transmembrane region" description="Helical" evidence="7">
    <location>
        <begin position="415"/>
        <end position="434"/>
    </location>
</feature>
<feature type="transmembrane region" description="Helical" evidence="7">
    <location>
        <begin position="908"/>
        <end position="935"/>
    </location>
</feature>
<evidence type="ECO:0000256" key="4">
    <source>
        <dbReference type="ARBA" id="ARBA00023136"/>
    </source>
</evidence>
<dbReference type="EMBL" id="SKCS01000160">
    <property type="protein sequence ID" value="TNN14922.1"/>
    <property type="molecule type" value="Genomic_DNA"/>
</dbReference>
<feature type="transmembrane region" description="Helical" evidence="7">
    <location>
        <begin position="804"/>
        <end position="822"/>
    </location>
</feature>
<protein>
    <submittedName>
        <fullName evidence="9">Protein dispatched isoform 2</fullName>
    </submittedName>
</protein>
<dbReference type="STRING" id="6182.A0A4Z2DEM8"/>
<dbReference type="Proteomes" id="UP000311919">
    <property type="component" value="Unassembled WGS sequence"/>
</dbReference>
<proteinExistence type="inferred from homology"/>
<comment type="similarity">
    <text evidence="6">Belongs to the dispatched family.</text>
</comment>
<keyword evidence="5" id="KW-0325">Glycoprotein</keyword>
<dbReference type="Gene3D" id="1.20.1640.10">
    <property type="entry name" value="Multidrug efflux transporter AcrB transmembrane domain"/>
    <property type="match status" value="2"/>
</dbReference>
<feature type="transmembrane region" description="Helical" evidence="7">
    <location>
        <begin position="286"/>
        <end position="309"/>
    </location>
</feature>
<dbReference type="InterPro" id="IPR053958">
    <property type="entry name" value="HMGCR/SNAP/NPC1-like_SSD"/>
</dbReference>
<gene>
    <name evidence="9" type="ORF">EWB00_001727</name>
</gene>
<accession>A0A4Z2DEM8</accession>
<evidence type="ECO:0000259" key="8">
    <source>
        <dbReference type="PROSITE" id="PS50156"/>
    </source>
</evidence>
<dbReference type="AlphaFoldDB" id="A0A4Z2DEM8"/>
<feature type="transmembrane region" description="Helical" evidence="7">
    <location>
        <begin position="236"/>
        <end position="253"/>
    </location>
</feature>
<dbReference type="PANTHER" id="PTHR45951:SF3">
    <property type="entry name" value="PROTEIN DISPATCHED"/>
    <property type="match status" value="1"/>
</dbReference>
<organism evidence="9 10">
    <name type="scientific">Schistosoma japonicum</name>
    <name type="common">Blood fluke</name>
    <dbReference type="NCBI Taxonomy" id="6182"/>
    <lineage>
        <taxon>Eukaryota</taxon>
        <taxon>Metazoa</taxon>
        <taxon>Spiralia</taxon>
        <taxon>Lophotrochozoa</taxon>
        <taxon>Platyhelminthes</taxon>
        <taxon>Trematoda</taxon>
        <taxon>Digenea</taxon>
        <taxon>Strigeidida</taxon>
        <taxon>Schistosomatoidea</taxon>
        <taxon>Schistosomatidae</taxon>
        <taxon>Schistosoma</taxon>
    </lineage>
</organism>
<feature type="transmembrane region" description="Helical" evidence="7">
    <location>
        <begin position="260"/>
        <end position="280"/>
    </location>
</feature>
<dbReference type="SUPFAM" id="SSF82866">
    <property type="entry name" value="Multidrug efflux transporter AcrB transmembrane domain"/>
    <property type="match status" value="2"/>
</dbReference>
<dbReference type="OrthoDB" id="193905at2759"/>
<evidence type="ECO:0000256" key="2">
    <source>
        <dbReference type="ARBA" id="ARBA00022692"/>
    </source>
</evidence>
<dbReference type="InterPro" id="IPR000731">
    <property type="entry name" value="SSD"/>
</dbReference>
<evidence type="ECO:0000256" key="5">
    <source>
        <dbReference type="ARBA" id="ARBA00023180"/>
    </source>
</evidence>
<evidence type="ECO:0000256" key="7">
    <source>
        <dbReference type="SAM" id="Phobius"/>
    </source>
</evidence>
<name>A0A4Z2DEM8_SCHJA</name>
<feature type="transmembrane region" description="Helical" evidence="7">
    <location>
        <begin position="440"/>
        <end position="464"/>
    </location>
</feature>
<keyword evidence="10" id="KW-1185">Reference proteome</keyword>
<evidence type="ECO:0000256" key="6">
    <source>
        <dbReference type="ARBA" id="ARBA00038046"/>
    </source>
</evidence>
<feature type="transmembrane region" description="Helical" evidence="7">
    <location>
        <begin position="947"/>
        <end position="970"/>
    </location>
</feature>
<dbReference type="InterPro" id="IPR052081">
    <property type="entry name" value="Dispatched_Hh_regulator"/>
</dbReference>
<comment type="subcellular location">
    <subcellularLocation>
        <location evidence="1">Membrane</location>
        <topology evidence="1">Multi-pass membrane protein</topology>
    </subcellularLocation>
</comment>
<feature type="transmembrane region" description="Helical" evidence="7">
    <location>
        <begin position="827"/>
        <end position="848"/>
    </location>
</feature>
<keyword evidence="4 7" id="KW-0472">Membrane</keyword>
<comment type="caution">
    <text evidence="9">The sequence shown here is derived from an EMBL/GenBank/DDBJ whole genome shotgun (WGS) entry which is preliminary data.</text>
</comment>
<sequence>MPNKSLIMQNLIDSKKNATYLHEPSLLYVILSDLCKIQLKITRLSTYHELCYRKATKGYNNLHFDIVSNNITIDMADSNSCCSIWCLPNMVASIFNKQSCEQLEYIDAKHIAELISTCYPAFLSGHLRRVCWDNYGTDPGLLCPMVYPSQCLYSPLLPIILAVLLPNDSNISSKWETSLMVLPIHATGSHVLFNKIENEYKSGRLTDGLQIPFHFDGIYVQEYDEIVTQLLYRDTSWIFISLMCLVILLTIWTRTIFVPLMTLFTIIWSLLIAYTMYTVVLKIPHFPVINLLAIVLVTGLGADDLLVFFQIWKQKRLILGKATATEYVRDNNRLDVTPNTETQELMLIDQIDESDFTSSSFNKNNIILNNCHVTIDSIHPTSMHNAPENNKLNIEQQLTECLHFTLLHAIPSMTLTTFSTICGLLVNLFSSVVAVQRFTIFASLVILCNYIFILMMIMPIIIIFEFNCLSLCKLFSNFYFCKCYQLFTKSSYRIILLFNKLIIKLHFIFPFIIVSSLVFTCYQLIWLRKFTIPYNHLHSSTFLRLHHPLEQFTQKHVNSFWTEYHLHYYQNLLKINFIWGPQPYDERNLLTYNHDIHIQSKLLLYSPGINFTSLNSRQWLLKFCNELKRMPYLFHSLPINSRQQTLSSLQLSYLNDYINSPVWCPFGRYINSIDNYIFSLDCLLNTSVCCIQGKPLQIYNSSVILFLSCLHEYILHENQHEYITNFRFMHKFNTQFNEPIGFIVSALTNISLISSSHYDIQQAINHITKWFNHLLSTAPNLLNHGFLTVNDLEKYEITLNITQYIYHSIMIAVIIASLLIFLISKNILLSILSLLCLTCCLLLSITILTCIDNWTLGIIEGLVISLAAGLAIDPCIHLAYAVSNNCNNAGVASWRQCKQQSICSCNNLLSVLVSLGPAISGSTWTSIITGLPMLFSNLLCFHQIGAFLSTLMFCSWFFCYIVFIGILAFVDHVFTYFKRN</sequence>
<keyword evidence="3 7" id="KW-1133">Transmembrane helix</keyword>
<evidence type="ECO:0000313" key="10">
    <source>
        <dbReference type="Proteomes" id="UP000311919"/>
    </source>
</evidence>
<feature type="domain" description="SSD" evidence="8">
    <location>
        <begin position="411"/>
        <end position="463"/>
    </location>
</feature>
<keyword evidence="2 7" id="KW-0812">Transmembrane</keyword>
<dbReference type="PROSITE" id="PS50156">
    <property type="entry name" value="SSD"/>
    <property type="match status" value="1"/>
</dbReference>
<feature type="transmembrane region" description="Helical" evidence="7">
    <location>
        <begin position="501"/>
        <end position="526"/>
    </location>
</feature>
<dbReference type="GO" id="GO:0016020">
    <property type="term" value="C:membrane"/>
    <property type="evidence" value="ECO:0007669"/>
    <property type="project" value="UniProtKB-SubCell"/>
</dbReference>
<evidence type="ECO:0000256" key="3">
    <source>
        <dbReference type="ARBA" id="ARBA00022989"/>
    </source>
</evidence>
<dbReference type="GO" id="GO:0022857">
    <property type="term" value="F:transmembrane transporter activity"/>
    <property type="evidence" value="ECO:0007669"/>
    <property type="project" value="TreeGrafter"/>
</dbReference>
<reference evidence="9 10" key="1">
    <citation type="submission" date="2019-03" db="EMBL/GenBank/DDBJ databases">
        <title>An improved genome assembly of the fluke Schistosoma japonicum.</title>
        <authorList>
            <person name="Hu W."/>
            <person name="Luo F."/>
            <person name="Yin M."/>
            <person name="Mo X."/>
            <person name="Sun C."/>
            <person name="Wu Q."/>
            <person name="Zhu B."/>
            <person name="Xiang M."/>
            <person name="Wang J."/>
            <person name="Wang Y."/>
            <person name="Zhang T."/>
            <person name="Xu B."/>
            <person name="Zheng H."/>
            <person name="Feng Z."/>
        </authorList>
    </citation>
    <scope>NUCLEOTIDE SEQUENCE [LARGE SCALE GENOMIC DNA]</scope>
    <source>
        <strain evidence="9">HuSjv2</strain>
        <tissue evidence="9">Worms</tissue>
    </source>
</reference>